<accession>A0A9D1GMI9</accession>
<proteinExistence type="predicted"/>
<organism evidence="1 2">
    <name type="scientific">Candidatus Cryptobacteroides merdipullorum</name>
    <dbReference type="NCBI Taxonomy" id="2840771"/>
    <lineage>
        <taxon>Bacteria</taxon>
        <taxon>Pseudomonadati</taxon>
        <taxon>Bacteroidota</taxon>
        <taxon>Bacteroidia</taxon>
        <taxon>Bacteroidales</taxon>
        <taxon>Candidatus Cryptobacteroides</taxon>
    </lineage>
</organism>
<dbReference type="AlphaFoldDB" id="A0A9D1GMI9"/>
<sequence>MGYLKYKGYSGSVEYSEVDDCLFGKVQGMDKDCISYEGETLSGLRHDFEEAVDAYLESCKERGVIPRRPFSGRLVLRMSSELHGRVAFAAAGLGTTINEFINRALVDELDCLGINLKSSATAKL</sequence>
<dbReference type="Proteomes" id="UP000886881">
    <property type="component" value="Unassembled WGS sequence"/>
</dbReference>
<dbReference type="InterPro" id="IPR008651">
    <property type="entry name" value="Uncharacterised_HicB"/>
</dbReference>
<name>A0A9D1GMI9_9BACT</name>
<dbReference type="Pfam" id="PF05534">
    <property type="entry name" value="HicB"/>
    <property type="match status" value="1"/>
</dbReference>
<reference evidence="1" key="2">
    <citation type="journal article" date="2021" name="PeerJ">
        <title>Extensive microbial diversity within the chicken gut microbiome revealed by metagenomics and culture.</title>
        <authorList>
            <person name="Gilroy R."/>
            <person name="Ravi A."/>
            <person name="Getino M."/>
            <person name="Pursley I."/>
            <person name="Horton D.L."/>
            <person name="Alikhan N.F."/>
            <person name="Baker D."/>
            <person name="Gharbi K."/>
            <person name="Hall N."/>
            <person name="Watson M."/>
            <person name="Adriaenssens E.M."/>
            <person name="Foster-Nyarko E."/>
            <person name="Jarju S."/>
            <person name="Secka A."/>
            <person name="Antonio M."/>
            <person name="Oren A."/>
            <person name="Chaudhuri R.R."/>
            <person name="La Ragione R."/>
            <person name="Hildebrand F."/>
            <person name="Pallen M.J."/>
        </authorList>
    </citation>
    <scope>NUCLEOTIDE SEQUENCE</scope>
    <source>
        <strain evidence="1">ChiHecec2B26-709</strain>
    </source>
</reference>
<dbReference type="SUPFAM" id="SSF143100">
    <property type="entry name" value="TTHA1013/TTHA0281-like"/>
    <property type="match status" value="1"/>
</dbReference>
<comment type="caution">
    <text evidence="1">The sequence shown here is derived from an EMBL/GenBank/DDBJ whole genome shotgun (WGS) entry which is preliminary data.</text>
</comment>
<protein>
    <submittedName>
        <fullName evidence="1">Type II toxin-antitoxin system HicB family antitoxin</fullName>
    </submittedName>
</protein>
<evidence type="ECO:0000313" key="1">
    <source>
        <dbReference type="EMBL" id="HIT46250.1"/>
    </source>
</evidence>
<reference evidence="1" key="1">
    <citation type="submission" date="2020-10" db="EMBL/GenBank/DDBJ databases">
        <authorList>
            <person name="Gilroy R."/>
        </authorList>
    </citation>
    <scope>NUCLEOTIDE SEQUENCE</scope>
    <source>
        <strain evidence="1">ChiHecec2B26-709</strain>
    </source>
</reference>
<dbReference type="EMBL" id="DVLC01000003">
    <property type="protein sequence ID" value="HIT46250.1"/>
    <property type="molecule type" value="Genomic_DNA"/>
</dbReference>
<dbReference type="InterPro" id="IPR035069">
    <property type="entry name" value="TTHA1013/TTHA0281-like"/>
</dbReference>
<evidence type="ECO:0000313" key="2">
    <source>
        <dbReference type="Proteomes" id="UP000886881"/>
    </source>
</evidence>
<gene>
    <name evidence="1" type="ORF">IAC35_00135</name>
</gene>